<protein>
    <submittedName>
        <fullName evidence="1">Uncharacterized protein</fullName>
    </submittedName>
</protein>
<name>A0ACC1HEL3_9FUNG</name>
<dbReference type="EMBL" id="JAMZIH010005549">
    <property type="protein sequence ID" value="KAJ1674999.1"/>
    <property type="molecule type" value="Genomic_DNA"/>
</dbReference>
<gene>
    <name evidence="1" type="ORF">EV182_002137</name>
</gene>
<proteinExistence type="predicted"/>
<sequence>MSHSNERHYPPALSYLAIYSPKLRLRRLNINTGKLQESPILFYATTQPPEFYPTRKRSASRRRRESSPSERQPTSEQPPVTAADATTVTTIDGNSASSLPPPPLPTVKKDPADVDPSLYQPFNGGCPVDLDTQLKEIGLAQAVASFSHNFSHPAETLDGDLHTQIVRSEKRRTVIFQPETDVWFALCVVLPRKTRPIPGGDNAMAIEFLDHELCDASLVSWLQREYHAYRLLYGPIRPRLMPLMESASDNGPSVVSALEMDLHGHFGKIVWGCNSRWDPKGSAELDLVHTVGGLPRKLLSPETSQDISECWDLLQLWSRSTSGAAEPGQRALSVIDKGKQREQDTGNDKGEIHNSLGQFGDHGQGQPAAVGYGVPHMSIYWQGKDLMWESAFSDHITARDLMPMPRAVSFTLQALNSWVRATYAKAFVDPPHYPLPPPPPPPLLSPKGEAAGGACSSLPKQKDAEGIAKKATASVSDAASIFSSILGISTKLVASPFSLYSKDPNTTPT</sequence>
<reference evidence="1" key="1">
    <citation type="submission" date="2022-06" db="EMBL/GenBank/DDBJ databases">
        <title>Phylogenomic reconstructions and comparative analyses of Kickxellomycotina fungi.</title>
        <authorList>
            <person name="Reynolds N.K."/>
            <person name="Stajich J.E."/>
            <person name="Barry K."/>
            <person name="Grigoriev I.V."/>
            <person name="Crous P."/>
            <person name="Smith M.E."/>
        </authorList>
    </citation>
    <scope>NUCLEOTIDE SEQUENCE</scope>
    <source>
        <strain evidence="1">RSA 2271</strain>
    </source>
</reference>
<evidence type="ECO:0000313" key="2">
    <source>
        <dbReference type="Proteomes" id="UP001145114"/>
    </source>
</evidence>
<comment type="caution">
    <text evidence="1">The sequence shown here is derived from an EMBL/GenBank/DDBJ whole genome shotgun (WGS) entry which is preliminary data.</text>
</comment>
<accession>A0ACC1HEL3</accession>
<dbReference type="Proteomes" id="UP001145114">
    <property type="component" value="Unassembled WGS sequence"/>
</dbReference>
<evidence type="ECO:0000313" key="1">
    <source>
        <dbReference type="EMBL" id="KAJ1674999.1"/>
    </source>
</evidence>
<feature type="non-terminal residue" evidence="1">
    <location>
        <position position="509"/>
    </location>
</feature>
<keyword evidence="2" id="KW-1185">Reference proteome</keyword>
<organism evidence="1 2">
    <name type="scientific">Spiromyces aspiralis</name>
    <dbReference type="NCBI Taxonomy" id="68401"/>
    <lineage>
        <taxon>Eukaryota</taxon>
        <taxon>Fungi</taxon>
        <taxon>Fungi incertae sedis</taxon>
        <taxon>Zoopagomycota</taxon>
        <taxon>Kickxellomycotina</taxon>
        <taxon>Kickxellomycetes</taxon>
        <taxon>Kickxellales</taxon>
        <taxon>Kickxellaceae</taxon>
        <taxon>Spiromyces</taxon>
    </lineage>
</organism>